<dbReference type="FunFam" id="3.40.50.1470:FF:000001">
    <property type="entry name" value="Peptidyl-tRNA hydrolase"/>
    <property type="match status" value="1"/>
</dbReference>
<reference evidence="6" key="1">
    <citation type="submission" date="2018-05" db="EMBL/GenBank/DDBJ databases">
        <authorList>
            <person name="Lanie J.A."/>
            <person name="Ng W.-L."/>
            <person name="Kazmierczak K.M."/>
            <person name="Andrzejewski T.M."/>
            <person name="Davidsen T.M."/>
            <person name="Wayne K.J."/>
            <person name="Tettelin H."/>
            <person name="Glass J.I."/>
            <person name="Rusch D."/>
            <person name="Podicherti R."/>
            <person name="Tsui H.-C.T."/>
            <person name="Winkler M.E."/>
        </authorList>
    </citation>
    <scope>NUCLEOTIDE SEQUENCE</scope>
</reference>
<keyword evidence="2" id="KW-0820">tRNA-binding</keyword>
<dbReference type="GO" id="GO:0004045">
    <property type="term" value="F:peptidyl-tRNA hydrolase activity"/>
    <property type="evidence" value="ECO:0007669"/>
    <property type="project" value="UniProtKB-EC"/>
</dbReference>
<dbReference type="AlphaFoldDB" id="A0A382CVS6"/>
<comment type="similarity">
    <text evidence="5">Belongs to the PTH family.</text>
</comment>
<evidence type="ECO:0000256" key="2">
    <source>
        <dbReference type="ARBA" id="ARBA00022555"/>
    </source>
</evidence>
<dbReference type="PROSITE" id="PS01195">
    <property type="entry name" value="PEPT_TRNA_HYDROL_1"/>
    <property type="match status" value="1"/>
</dbReference>
<evidence type="ECO:0000256" key="4">
    <source>
        <dbReference type="ARBA" id="ARBA00022884"/>
    </source>
</evidence>
<accession>A0A382CVS6</accession>
<evidence type="ECO:0000256" key="5">
    <source>
        <dbReference type="ARBA" id="ARBA00038063"/>
    </source>
</evidence>
<dbReference type="EMBL" id="UINC01036251">
    <property type="protein sequence ID" value="SVB29924.1"/>
    <property type="molecule type" value="Genomic_DNA"/>
</dbReference>
<feature type="non-terminal residue" evidence="6">
    <location>
        <position position="1"/>
    </location>
</feature>
<protein>
    <recommendedName>
        <fullName evidence="1">peptidyl-tRNA hydrolase</fullName>
        <ecNumber evidence="1">3.1.1.29</ecNumber>
    </recommendedName>
</protein>
<evidence type="ECO:0000256" key="3">
    <source>
        <dbReference type="ARBA" id="ARBA00022801"/>
    </source>
</evidence>
<dbReference type="Gene3D" id="3.40.50.1470">
    <property type="entry name" value="Peptidyl-tRNA hydrolase"/>
    <property type="match status" value="1"/>
</dbReference>
<dbReference type="InterPro" id="IPR036416">
    <property type="entry name" value="Pept_tRNA_hydro_sf"/>
</dbReference>
<dbReference type="PANTHER" id="PTHR17224:SF1">
    <property type="entry name" value="PEPTIDYL-TRNA HYDROLASE"/>
    <property type="match status" value="1"/>
</dbReference>
<dbReference type="CDD" id="cd00462">
    <property type="entry name" value="PTH"/>
    <property type="match status" value="1"/>
</dbReference>
<evidence type="ECO:0000313" key="6">
    <source>
        <dbReference type="EMBL" id="SVB29924.1"/>
    </source>
</evidence>
<dbReference type="EC" id="3.1.1.29" evidence="1"/>
<dbReference type="SUPFAM" id="SSF53178">
    <property type="entry name" value="Peptidyl-tRNA hydrolase-like"/>
    <property type="match status" value="1"/>
</dbReference>
<keyword evidence="4" id="KW-0694">RNA-binding</keyword>
<evidence type="ECO:0000256" key="1">
    <source>
        <dbReference type="ARBA" id="ARBA00013260"/>
    </source>
</evidence>
<dbReference type="PANTHER" id="PTHR17224">
    <property type="entry name" value="PEPTIDYL-TRNA HYDROLASE"/>
    <property type="match status" value="1"/>
</dbReference>
<sequence length="190" mass="20581">VENNPDLVIMGLGNPGPEYSGTRHNAGFWFANCIAKLQDIKVERRHKSVRIGEGTLGNSLIVIAKPRTYVNKSGQAAEYLLDRYSIDPQRLLVAYDDIHLSPGKVRLRASGSAGGHNGMRSVISSMNTQDFPRIRIGVGSPEPGDDQIGYVLGEPSCQEMLQIDAAIDQGIKAIACILDEGIDAAMSEFN</sequence>
<keyword evidence="3" id="KW-0378">Hydrolase</keyword>
<organism evidence="6">
    <name type="scientific">marine metagenome</name>
    <dbReference type="NCBI Taxonomy" id="408172"/>
    <lineage>
        <taxon>unclassified sequences</taxon>
        <taxon>metagenomes</taxon>
        <taxon>ecological metagenomes</taxon>
    </lineage>
</organism>
<proteinExistence type="inferred from homology"/>
<dbReference type="InterPro" id="IPR018171">
    <property type="entry name" value="Pept_tRNA_hydro_CS"/>
</dbReference>
<dbReference type="Pfam" id="PF01195">
    <property type="entry name" value="Pept_tRNA_hydro"/>
    <property type="match status" value="1"/>
</dbReference>
<name>A0A382CVS6_9ZZZZ</name>
<dbReference type="PROSITE" id="PS01196">
    <property type="entry name" value="PEPT_TRNA_HYDROL_2"/>
    <property type="match status" value="1"/>
</dbReference>
<dbReference type="NCBIfam" id="TIGR00447">
    <property type="entry name" value="pth"/>
    <property type="match status" value="1"/>
</dbReference>
<dbReference type="GO" id="GO:0000049">
    <property type="term" value="F:tRNA binding"/>
    <property type="evidence" value="ECO:0007669"/>
    <property type="project" value="UniProtKB-KW"/>
</dbReference>
<gene>
    <name evidence="6" type="ORF">METZ01_LOCUS182778</name>
</gene>
<dbReference type="HAMAP" id="MF_00083">
    <property type="entry name" value="Pept_tRNA_hydro_bact"/>
    <property type="match status" value="1"/>
</dbReference>
<dbReference type="InterPro" id="IPR001328">
    <property type="entry name" value="Pept_tRNA_hydro"/>
</dbReference>